<protein>
    <recommendedName>
        <fullName evidence="2">EF-hand domain-containing protein</fullName>
    </recommendedName>
</protein>
<dbReference type="Gene3D" id="1.10.238.10">
    <property type="entry name" value="EF-hand"/>
    <property type="match status" value="1"/>
</dbReference>
<evidence type="ECO:0000259" key="2">
    <source>
        <dbReference type="PROSITE" id="PS50222"/>
    </source>
</evidence>
<dbReference type="Ensembl" id="ENSOCUT00000036019.1">
    <property type="protein sequence ID" value="ENSOCUP00000049661.1"/>
    <property type="gene ID" value="ENSOCUG00000038840.1"/>
</dbReference>
<proteinExistence type="predicted"/>
<dbReference type="SUPFAM" id="SSF47473">
    <property type="entry name" value="EF-hand"/>
    <property type="match status" value="1"/>
</dbReference>
<keyword evidence="4" id="KW-1185">Reference proteome</keyword>
<feature type="domain" description="EF-hand" evidence="2">
    <location>
        <begin position="82"/>
        <end position="117"/>
    </location>
</feature>
<name>A0A5F9DVE7_RABIT</name>
<evidence type="ECO:0000313" key="3">
    <source>
        <dbReference type="Ensembl" id="ENSOCUP00000049661.1"/>
    </source>
</evidence>
<evidence type="ECO:0000256" key="1">
    <source>
        <dbReference type="SAM" id="MobiDB-lite"/>
    </source>
</evidence>
<evidence type="ECO:0000313" key="4">
    <source>
        <dbReference type="Proteomes" id="UP000001811"/>
    </source>
</evidence>
<dbReference type="InterPro" id="IPR011992">
    <property type="entry name" value="EF-hand-dom_pair"/>
</dbReference>
<dbReference type="Bgee" id="ENSOCUG00000038840">
    <property type="expression patterns" value="Expressed in lung and 18 other cell types or tissues"/>
</dbReference>
<reference evidence="3 4" key="1">
    <citation type="journal article" date="2011" name="Nature">
        <title>A high-resolution map of human evolutionary constraint using 29 mammals.</title>
        <authorList>
            <person name="Lindblad-Toh K."/>
            <person name="Garber M."/>
            <person name="Zuk O."/>
            <person name="Lin M.F."/>
            <person name="Parker B.J."/>
            <person name="Washietl S."/>
            <person name="Kheradpour P."/>
            <person name="Ernst J."/>
            <person name="Jordan G."/>
            <person name="Mauceli E."/>
            <person name="Ward L.D."/>
            <person name="Lowe C.B."/>
            <person name="Holloway A.K."/>
            <person name="Clamp M."/>
            <person name="Gnerre S."/>
            <person name="Alfoldi J."/>
            <person name="Beal K."/>
            <person name="Chang J."/>
            <person name="Clawson H."/>
            <person name="Cuff J."/>
            <person name="Di Palma F."/>
            <person name="Fitzgerald S."/>
            <person name="Flicek P."/>
            <person name="Guttman M."/>
            <person name="Hubisz M.J."/>
            <person name="Jaffe D.B."/>
            <person name="Jungreis I."/>
            <person name="Kent W.J."/>
            <person name="Kostka D."/>
            <person name="Lara M."/>
            <person name="Martins A.L."/>
            <person name="Massingham T."/>
            <person name="Moltke I."/>
            <person name="Raney B.J."/>
            <person name="Rasmussen M.D."/>
            <person name="Robinson J."/>
            <person name="Stark A."/>
            <person name="Vilella A.J."/>
            <person name="Wen J."/>
            <person name="Xie X."/>
            <person name="Zody M.C."/>
            <person name="Baldwin J."/>
            <person name="Bloom T."/>
            <person name="Chin C.W."/>
            <person name="Heiman D."/>
            <person name="Nicol R."/>
            <person name="Nusbaum C."/>
            <person name="Young S."/>
            <person name="Wilkinson J."/>
            <person name="Worley K.C."/>
            <person name="Kovar C.L."/>
            <person name="Muzny D.M."/>
            <person name="Gibbs R.A."/>
            <person name="Cree A."/>
            <person name="Dihn H.H."/>
            <person name="Fowler G."/>
            <person name="Jhangiani S."/>
            <person name="Joshi V."/>
            <person name="Lee S."/>
            <person name="Lewis L.R."/>
            <person name="Nazareth L.V."/>
            <person name="Okwuonu G."/>
            <person name="Santibanez J."/>
            <person name="Warren W.C."/>
            <person name="Mardis E.R."/>
            <person name="Weinstock G.M."/>
            <person name="Wilson R.K."/>
            <person name="Delehaunty K."/>
            <person name="Dooling D."/>
            <person name="Fronik C."/>
            <person name="Fulton L."/>
            <person name="Fulton B."/>
            <person name="Graves T."/>
            <person name="Minx P."/>
            <person name="Sodergren E."/>
            <person name="Birney E."/>
            <person name="Margulies E.H."/>
            <person name="Herrero J."/>
            <person name="Green E.D."/>
            <person name="Haussler D."/>
            <person name="Siepel A."/>
            <person name="Goldman N."/>
            <person name="Pollard K.S."/>
            <person name="Pedersen J.S."/>
            <person name="Lander E.S."/>
            <person name="Kellis M."/>
        </authorList>
    </citation>
    <scope>NUCLEOTIDE SEQUENCE [LARGE SCALE GENOMIC DNA]</scope>
    <source>
        <strain evidence="4">Thorbecke</strain>
    </source>
</reference>
<dbReference type="GO" id="GO:0005509">
    <property type="term" value="F:calcium ion binding"/>
    <property type="evidence" value="ECO:0007669"/>
    <property type="project" value="InterPro"/>
</dbReference>
<dbReference type="PROSITE" id="PS50222">
    <property type="entry name" value="EF_HAND_2"/>
    <property type="match status" value="1"/>
</dbReference>
<dbReference type="GeneTree" id="ENSGT01030000234574"/>
<dbReference type="InterPro" id="IPR002048">
    <property type="entry name" value="EF_hand_dom"/>
</dbReference>
<reference evidence="3" key="2">
    <citation type="submission" date="2025-08" db="UniProtKB">
        <authorList>
            <consortium name="Ensembl"/>
        </authorList>
    </citation>
    <scope>IDENTIFICATION</scope>
    <source>
        <strain evidence="3">Thorbecke</strain>
    </source>
</reference>
<dbReference type="AlphaFoldDB" id="A0A5F9DVE7"/>
<reference evidence="3" key="3">
    <citation type="submission" date="2025-09" db="UniProtKB">
        <authorList>
            <consortium name="Ensembl"/>
        </authorList>
    </citation>
    <scope>IDENTIFICATION</scope>
    <source>
        <strain evidence="3">Thorbecke</strain>
    </source>
</reference>
<organism evidence="3 4">
    <name type="scientific">Oryctolagus cuniculus</name>
    <name type="common">Rabbit</name>
    <dbReference type="NCBI Taxonomy" id="9986"/>
    <lineage>
        <taxon>Eukaryota</taxon>
        <taxon>Metazoa</taxon>
        <taxon>Chordata</taxon>
        <taxon>Craniata</taxon>
        <taxon>Vertebrata</taxon>
        <taxon>Euteleostomi</taxon>
        <taxon>Mammalia</taxon>
        <taxon>Eutheria</taxon>
        <taxon>Euarchontoglires</taxon>
        <taxon>Glires</taxon>
        <taxon>Lagomorpha</taxon>
        <taxon>Leporidae</taxon>
        <taxon>Oryctolagus</taxon>
    </lineage>
</organism>
<feature type="region of interest" description="Disordered" evidence="1">
    <location>
        <begin position="151"/>
        <end position="224"/>
    </location>
</feature>
<dbReference type="Proteomes" id="UP000001811">
    <property type="component" value="Unplaced"/>
</dbReference>
<accession>A0A5F9DVE7</accession>
<sequence length="254" mass="27450">MAEALGVSVTDYTFEDCQLALAEGQLRLPADTCLLEFARLVRGLGLKPERLERDLDKYWERAETRLRGKVSLAQFAECLEVAVSPVLEDLFALFDEGGAGEVDLREFVVALSVVCRPSRTLDTIQLAFKASAAPRDTHVCATLWGRRPLHSDPRAARAAEPVPLGGPVSRDPDAKDPAPRPGPAPPSSTVTAWDLGSGRRPPGLGCCLHKQRHRARPPAGQVWGHRSRAALGRWPCPRHHLAGCVGSSQAGGHV</sequence>